<keyword evidence="7 18" id="KW-1133">Transmembrane helix</keyword>
<evidence type="ECO:0000259" key="19">
    <source>
        <dbReference type="Pfam" id="PF00150"/>
    </source>
</evidence>
<dbReference type="GO" id="GO:0005886">
    <property type="term" value="C:plasma membrane"/>
    <property type="evidence" value="ECO:0007669"/>
    <property type="project" value="UniProtKB-SubCell"/>
</dbReference>
<dbReference type="RefSeq" id="XP_040617776.1">
    <property type="nucleotide sequence ID" value="XM_040765188.1"/>
</dbReference>
<dbReference type="GO" id="GO:0005576">
    <property type="term" value="C:extracellular region"/>
    <property type="evidence" value="ECO:0007669"/>
    <property type="project" value="TreeGrafter"/>
</dbReference>
<dbReference type="GO" id="GO:0009986">
    <property type="term" value="C:cell surface"/>
    <property type="evidence" value="ECO:0007669"/>
    <property type="project" value="TreeGrafter"/>
</dbReference>
<evidence type="ECO:0000256" key="11">
    <source>
        <dbReference type="ARBA" id="ARBA00023316"/>
    </source>
</evidence>
<keyword evidence="3" id="KW-1003">Cell membrane</keyword>
<evidence type="ECO:0000256" key="5">
    <source>
        <dbReference type="ARBA" id="ARBA00022801"/>
    </source>
</evidence>
<evidence type="ECO:0000256" key="7">
    <source>
        <dbReference type="ARBA" id="ARBA00022989"/>
    </source>
</evidence>
<keyword evidence="6" id="KW-0735">Signal-anchor</keyword>
<comment type="caution">
    <text evidence="20">The sequence shown here is derived from an EMBL/GenBank/DDBJ whole genome shotgun (WGS) entry which is preliminary data.</text>
</comment>
<keyword evidence="11" id="KW-0961">Cell wall biogenesis/degradation</keyword>
<evidence type="ECO:0000256" key="3">
    <source>
        <dbReference type="ARBA" id="ARBA00022475"/>
    </source>
</evidence>
<keyword evidence="21" id="KW-1185">Reference proteome</keyword>
<dbReference type="InterPro" id="IPR001547">
    <property type="entry name" value="Glyco_hydro_5"/>
</dbReference>
<keyword evidence="8 18" id="KW-0472">Membrane</keyword>
<evidence type="ECO:0000256" key="14">
    <source>
        <dbReference type="ARBA" id="ARBA00038929"/>
    </source>
</evidence>
<name>A0A0C2IKY9_9PEZI</name>
<dbReference type="GO" id="GO:0071555">
    <property type="term" value="P:cell wall organization"/>
    <property type="evidence" value="ECO:0007669"/>
    <property type="project" value="UniProtKB-KW"/>
</dbReference>
<evidence type="ECO:0000256" key="18">
    <source>
        <dbReference type="SAM" id="Phobius"/>
    </source>
</evidence>
<dbReference type="VEuPathDB" id="FungiDB:SPBR_06932"/>
<proteinExistence type="inferred from homology"/>
<evidence type="ECO:0000313" key="20">
    <source>
        <dbReference type="EMBL" id="KIH89766.1"/>
    </source>
</evidence>
<dbReference type="Pfam" id="PF00150">
    <property type="entry name" value="Cellulase"/>
    <property type="match status" value="1"/>
</dbReference>
<dbReference type="FunFam" id="3.20.20.80:FF:000033">
    <property type="entry name" value="Glucan 1,3-beta-glucosidase A"/>
    <property type="match status" value="1"/>
</dbReference>
<evidence type="ECO:0000256" key="17">
    <source>
        <dbReference type="SAM" id="MobiDB-lite"/>
    </source>
</evidence>
<evidence type="ECO:0000256" key="6">
    <source>
        <dbReference type="ARBA" id="ARBA00022968"/>
    </source>
</evidence>
<reference evidence="20 21" key="1">
    <citation type="journal article" date="2014" name="BMC Genomics">
        <title>Comparative genomics of the major fungal agents of human and animal Sporotrichosis: Sporothrix schenckii and Sporothrix brasiliensis.</title>
        <authorList>
            <person name="Teixeira M.M."/>
            <person name="de Almeida L.G."/>
            <person name="Kubitschek-Barreira P."/>
            <person name="Alves F.L."/>
            <person name="Kioshima E.S."/>
            <person name="Abadio A.K."/>
            <person name="Fernandes L."/>
            <person name="Derengowski L.S."/>
            <person name="Ferreira K.S."/>
            <person name="Souza R.C."/>
            <person name="Ruiz J.C."/>
            <person name="de Andrade N.C."/>
            <person name="Paes H.C."/>
            <person name="Nicola A.M."/>
            <person name="Albuquerque P."/>
            <person name="Gerber A.L."/>
            <person name="Martins V.P."/>
            <person name="Peconick L.D."/>
            <person name="Neto A.V."/>
            <person name="Chaucanez C.B."/>
            <person name="Silva P.A."/>
            <person name="Cunha O.L."/>
            <person name="de Oliveira F.F."/>
            <person name="dos Santos T.C."/>
            <person name="Barros A.L."/>
            <person name="Soares M.A."/>
            <person name="de Oliveira L.M."/>
            <person name="Marini M.M."/>
            <person name="Villalobos-Duno H."/>
            <person name="Cunha M.M."/>
            <person name="de Hoog S."/>
            <person name="da Silveira J.F."/>
            <person name="Henrissat B."/>
            <person name="Nino-Vega G.A."/>
            <person name="Cisalpino P.S."/>
            <person name="Mora-Montes H.M."/>
            <person name="Almeida S.R."/>
            <person name="Stajich J.E."/>
            <person name="Lopes-Bezerra L.M."/>
            <person name="Vasconcelos A.T."/>
            <person name="Felipe M.S."/>
        </authorList>
    </citation>
    <scope>NUCLEOTIDE SEQUENCE [LARGE SCALE GENOMIC DNA]</scope>
    <source>
        <strain evidence="20 21">5110</strain>
    </source>
</reference>
<accession>A0A0C2IKY9</accession>
<keyword evidence="10 16" id="KW-0326">Glycosidase</keyword>
<dbReference type="InterPro" id="IPR017853">
    <property type="entry name" value="GH"/>
</dbReference>
<dbReference type="AlphaFoldDB" id="A0A0C2IKY9"/>
<evidence type="ECO:0000256" key="8">
    <source>
        <dbReference type="ARBA" id="ARBA00023136"/>
    </source>
</evidence>
<evidence type="ECO:0000313" key="21">
    <source>
        <dbReference type="Proteomes" id="UP000031575"/>
    </source>
</evidence>
<sequence length="628" mass="67408">MNSYAMHEGLRPSEFGSTDQLSTPYGGSTDKLHSVLHGSAGGAALSEKVPRKSRKPMWLLIGGIATTLAIGGIVVGVLVAKNIIHTSNHNKATVNDTPAAASASASSSSVAAGVDPTHTATSATAKATSKPTSTKTSTKATASPTAGACSTKKDIPASVQGTYNDPTTWLDMTDFNCTYTSETIGNLSIVGLNSTWDDSKQANPNVPALNKPWGSYSDNPIRAVNLGGWFSLEPFITPSLFNYPAGAGVSDEYTLCAHLGPEQAAATLEKHYATFITEQDFADIASAGLSHVRIPYSYWAVTTYPGDPYVLGISWRYLLRAIEWARKHGLRVNLDLHAVPGSQNGWNHSGRSGNINWIIGTDGNTNAQRSLDIHDQLSKFFAQDRYKNVIAFYGLVNEPGITIPQSKLSDWTASAVKIVSDNGVAATQVFSEALRGLPAWQGNLQGHGNGLVVDVHEYTIFDTNLIVFAHAKKVDFVCSTFVGQLSDSINTDTGFGPTMVGEWSQADTDCAQWVNGVGNGARWTGNFSGKATPACPTKNSQCSCTMANQPVSSYSDDYKTFLLTFAQAQMSAYETAWGWFYWTWKTENAPLWSYQAGLQGGFMPQVAYKRSFNCGGSAPSFGSLPEYY</sequence>
<dbReference type="Gene3D" id="3.20.20.80">
    <property type="entry name" value="Glycosidases"/>
    <property type="match status" value="1"/>
</dbReference>
<comment type="subcellular location">
    <subcellularLocation>
        <location evidence="1">Cell membrane</location>
        <topology evidence="1">Single-pass type II membrane protein</topology>
    </subcellularLocation>
</comment>
<evidence type="ECO:0000256" key="2">
    <source>
        <dbReference type="ARBA" id="ARBA00005641"/>
    </source>
</evidence>
<dbReference type="SUPFAM" id="SSF51445">
    <property type="entry name" value="(Trans)glycosidases"/>
    <property type="match status" value="1"/>
</dbReference>
<feature type="region of interest" description="Disordered" evidence="17">
    <location>
        <begin position="1"/>
        <end position="33"/>
    </location>
</feature>
<comment type="catalytic activity">
    <reaction evidence="12">
        <text>Successive hydrolysis of beta-D-glucose units from the non-reducing ends of (1-&gt;3)-beta-D-glucans, releasing alpha-glucose.</text>
        <dbReference type="EC" id="3.2.1.58"/>
    </reaction>
</comment>
<evidence type="ECO:0000256" key="13">
    <source>
        <dbReference type="ARBA" id="ARBA00037126"/>
    </source>
</evidence>
<evidence type="ECO:0000256" key="16">
    <source>
        <dbReference type="RuleBase" id="RU361153"/>
    </source>
</evidence>
<feature type="domain" description="Glycoside hydrolase family 5" evidence="19">
    <location>
        <begin position="272"/>
        <end position="478"/>
    </location>
</feature>
<evidence type="ECO:0000256" key="12">
    <source>
        <dbReference type="ARBA" id="ARBA00036824"/>
    </source>
</evidence>
<organism evidence="20 21">
    <name type="scientific">Sporothrix brasiliensis 5110</name>
    <dbReference type="NCBI Taxonomy" id="1398154"/>
    <lineage>
        <taxon>Eukaryota</taxon>
        <taxon>Fungi</taxon>
        <taxon>Dikarya</taxon>
        <taxon>Ascomycota</taxon>
        <taxon>Pezizomycotina</taxon>
        <taxon>Sordariomycetes</taxon>
        <taxon>Sordariomycetidae</taxon>
        <taxon>Ophiostomatales</taxon>
        <taxon>Ophiostomataceae</taxon>
        <taxon>Sporothrix</taxon>
    </lineage>
</organism>
<feature type="compositionally biased region" description="Low complexity" evidence="17">
    <location>
        <begin position="119"/>
        <end position="146"/>
    </location>
</feature>
<dbReference type="OrthoDB" id="62120at2759"/>
<feature type="compositionally biased region" description="Polar residues" evidence="17">
    <location>
        <begin position="15"/>
        <end position="26"/>
    </location>
</feature>
<evidence type="ECO:0000256" key="4">
    <source>
        <dbReference type="ARBA" id="ARBA00022692"/>
    </source>
</evidence>
<evidence type="ECO:0000256" key="9">
    <source>
        <dbReference type="ARBA" id="ARBA00023180"/>
    </source>
</evidence>
<dbReference type="GO" id="GO:0009251">
    <property type="term" value="P:glucan catabolic process"/>
    <property type="evidence" value="ECO:0007669"/>
    <property type="project" value="TreeGrafter"/>
</dbReference>
<dbReference type="EMBL" id="AWTV01000009">
    <property type="protein sequence ID" value="KIH89766.1"/>
    <property type="molecule type" value="Genomic_DNA"/>
</dbReference>
<evidence type="ECO:0000256" key="1">
    <source>
        <dbReference type="ARBA" id="ARBA00004401"/>
    </source>
</evidence>
<comment type="function">
    <text evidence="13">Glucosidase involved in the degradation of cellulosic biomass. Active on lichenan.</text>
</comment>
<dbReference type="GeneID" id="63680109"/>
<dbReference type="PANTHER" id="PTHR31297:SF34">
    <property type="entry name" value="GLUCAN 1,3-BETA-GLUCOSIDASE 2"/>
    <property type="match status" value="1"/>
</dbReference>
<comment type="similarity">
    <text evidence="2 16">Belongs to the glycosyl hydrolase 5 (cellulase A) family.</text>
</comment>
<dbReference type="PANTHER" id="PTHR31297">
    <property type="entry name" value="GLUCAN ENDO-1,6-BETA-GLUCOSIDASE B"/>
    <property type="match status" value="1"/>
</dbReference>
<keyword evidence="9" id="KW-0325">Glycoprotein</keyword>
<keyword evidence="5 16" id="KW-0378">Hydrolase</keyword>
<gene>
    <name evidence="20" type="ORF">SPBR_06932</name>
</gene>
<feature type="region of interest" description="Disordered" evidence="17">
    <location>
        <begin position="108"/>
        <end position="151"/>
    </location>
</feature>
<protein>
    <recommendedName>
        <fullName evidence="14">glucan 1,3-beta-glucosidase</fullName>
        <ecNumber evidence="14">3.2.1.58</ecNumber>
    </recommendedName>
    <alternativeName>
        <fullName evidence="15">Exo-1,3-beta-glucanase D</fullName>
    </alternativeName>
</protein>
<keyword evidence="4 18" id="KW-0812">Transmembrane</keyword>
<dbReference type="InterPro" id="IPR050386">
    <property type="entry name" value="Glycosyl_hydrolase_5"/>
</dbReference>
<evidence type="ECO:0000256" key="15">
    <source>
        <dbReference type="ARBA" id="ARBA00041260"/>
    </source>
</evidence>
<dbReference type="Proteomes" id="UP000031575">
    <property type="component" value="Unassembled WGS sequence"/>
</dbReference>
<feature type="transmembrane region" description="Helical" evidence="18">
    <location>
        <begin position="58"/>
        <end position="80"/>
    </location>
</feature>
<dbReference type="HOGENOM" id="CLU_004624_4_2_1"/>
<dbReference type="GO" id="GO:0004338">
    <property type="term" value="F:glucan exo-1,3-beta-glucosidase activity"/>
    <property type="evidence" value="ECO:0007669"/>
    <property type="project" value="UniProtKB-EC"/>
</dbReference>
<dbReference type="EC" id="3.2.1.58" evidence="14"/>
<evidence type="ECO:0000256" key="10">
    <source>
        <dbReference type="ARBA" id="ARBA00023295"/>
    </source>
</evidence>